<proteinExistence type="predicted"/>
<comment type="caution">
    <text evidence="1">The sequence shown here is derived from an EMBL/GenBank/DDBJ whole genome shotgun (WGS) entry which is preliminary data.</text>
</comment>
<evidence type="ECO:0000313" key="2">
    <source>
        <dbReference type="Proteomes" id="UP001159659"/>
    </source>
</evidence>
<accession>A0AAV0TCN6</accession>
<protein>
    <submittedName>
        <fullName evidence="1">Uncharacterized protein</fullName>
    </submittedName>
</protein>
<name>A0AAV0TCN6_9STRA</name>
<reference evidence="1" key="1">
    <citation type="submission" date="2022-12" db="EMBL/GenBank/DDBJ databases">
        <authorList>
            <person name="Webb A."/>
        </authorList>
    </citation>
    <scope>NUCLEOTIDE SEQUENCE</scope>
    <source>
        <strain evidence="1">Pf2</strain>
    </source>
</reference>
<dbReference type="Proteomes" id="UP001159659">
    <property type="component" value="Unassembled WGS sequence"/>
</dbReference>
<organism evidence="1 2">
    <name type="scientific">Peronospora farinosa</name>
    <dbReference type="NCBI Taxonomy" id="134698"/>
    <lineage>
        <taxon>Eukaryota</taxon>
        <taxon>Sar</taxon>
        <taxon>Stramenopiles</taxon>
        <taxon>Oomycota</taxon>
        <taxon>Peronosporomycetes</taxon>
        <taxon>Peronosporales</taxon>
        <taxon>Peronosporaceae</taxon>
        <taxon>Peronospora</taxon>
    </lineage>
</organism>
<dbReference type="AlphaFoldDB" id="A0AAV0TCN6"/>
<evidence type="ECO:0000313" key="1">
    <source>
        <dbReference type="EMBL" id="CAI5719559.1"/>
    </source>
</evidence>
<dbReference type="EMBL" id="CANTFK010000629">
    <property type="protein sequence ID" value="CAI5719559.1"/>
    <property type="molecule type" value="Genomic_DNA"/>
</dbReference>
<sequence length="85" mass="10146">MDSNQKAEERPSCHVRAKSVVVECVVAAVKRRYRYQLLDYALDRREEGQLDIYDIPLQKVVEWMELQLPRTTVLMINLMRRFKCC</sequence>
<gene>
    <name evidence="1" type="ORF">PFR002_LOCUS3837</name>
</gene>